<gene>
    <name evidence="6" type="ORF">EYW47_36630</name>
</gene>
<dbReference type="Pfam" id="PF00126">
    <property type="entry name" value="HTH_1"/>
    <property type="match status" value="1"/>
</dbReference>
<dbReference type="Pfam" id="PF03466">
    <property type="entry name" value="LysR_substrate"/>
    <property type="match status" value="1"/>
</dbReference>
<keyword evidence="3" id="KW-0238">DNA-binding</keyword>
<dbReference type="AlphaFoldDB" id="A0A4R5LZ07"/>
<dbReference type="Gene3D" id="3.40.190.10">
    <property type="entry name" value="Periplasmic binding protein-like II"/>
    <property type="match status" value="2"/>
</dbReference>
<feature type="domain" description="HTH lysR-type" evidence="5">
    <location>
        <begin position="1"/>
        <end position="58"/>
    </location>
</feature>
<dbReference type="InterPro" id="IPR036390">
    <property type="entry name" value="WH_DNA-bd_sf"/>
</dbReference>
<dbReference type="GO" id="GO:0003700">
    <property type="term" value="F:DNA-binding transcription factor activity"/>
    <property type="evidence" value="ECO:0007669"/>
    <property type="project" value="InterPro"/>
</dbReference>
<dbReference type="GO" id="GO:0000976">
    <property type="term" value="F:transcription cis-regulatory region binding"/>
    <property type="evidence" value="ECO:0007669"/>
    <property type="project" value="TreeGrafter"/>
</dbReference>
<evidence type="ECO:0000256" key="1">
    <source>
        <dbReference type="ARBA" id="ARBA00009437"/>
    </source>
</evidence>
<dbReference type="FunFam" id="1.10.10.10:FF:000001">
    <property type="entry name" value="LysR family transcriptional regulator"/>
    <property type="match status" value="1"/>
</dbReference>
<dbReference type="PRINTS" id="PR00039">
    <property type="entry name" value="HTHLYSR"/>
</dbReference>
<name>A0A4R5LZ07_9BURK</name>
<dbReference type="SUPFAM" id="SSF46785">
    <property type="entry name" value="Winged helix' DNA-binding domain"/>
    <property type="match status" value="1"/>
</dbReference>
<organism evidence="6 7">
    <name type="scientific">Paraburkholderia silviterrae</name>
    <dbReference type="NCBI Taxonomy" id="2528715"/>
    <lineage>
        <taxon>Bacteria</taxon>
        <taxon>Pseudomonadati</taxon>
        <taxon>Pseudomonadota</taxon>
        <taxon>Betaproteobacteria</taxon>
        <taxon>Burkholderiales</taxon>
        <taxon>Burkholderiaceae</taxon>
        <taxon>Paraburkholderia</taxon>
    </lineage>
</organism>
<dbReference type="EMBL" id="SMRP01000039">
    <property type="protein sequence ID" value="TDG17747.1"/>
    <property type="molecule type" value="Genomic_DNA"/>
</dbReference>
<dbReference type="RefSeq" id="WP_133199690.1">
    <property type="nucleotide sequence ID" value="NZ_JBHUCW010000010.1"/>
</dbReference>
<evidence type="ECO:0000256" key="3">
    <source>
        <dbReference type="ARBA" id="ARBA00023125"/>
    </source>
</evidence>
<dbReference type="PROSITE" id="PS50931">
    <property type="entry name" value="HTH_LYSR"/>
    <property type="match status" value="1"/>
</dbReference>
<dbReference type="SUPFAM" id="SSF53850">
    <property type="entry name" value="Periplasmic binding protein-like II"/>
    <property type="match status" value="1"/>
</dbReference>
<evidence type="ECO:0000259" key="5">
    <source>
        <dbReference type="PROSITE" id="PS50931"/>
    </source>
</evidence>
<dbReference type="OrthoDB" id="9803735at2"/>
<accession>A0A4R5LZ07</accession>
<keyword evidence="7" id="KW-1185">Reference proteome</keyword>
<evidence type="ECO:0000256" key="2">
    <source>
        <dbReference type="ARBA" id="ARBA00023015"/>
    </source>
</evidence>
<dbReference type="Gene3D" id="1.10.10.10">
    <property type="entry name" value="Winged helix-like DNA-binding domain superfamily/Winged helix DNA-binding domain"/>
    <property type="match status" value="1"/>
</dbReference>
<dbReference type="PANTHER" id="PTHR30126:SF77">
    <property type="entry name" value="TRANSCRIPTIONAL REGULATORY PROTEIN"/>
    <property type="match status" value="1"/>
</dbReference>
<comment type="caution">
    <text evidence="6">The sequence shown here is derived from an EMBL/GenBank/DDBJ whole genome shotgun (WGS) entry which is preliminary data.</text>
</comment>
<comment type="similarity">
    <text evidence="1">Belongs to the LysR transcriptional regulatory family.</text>
</comment>
<evidence type="ECO:0000313" key="7">
    <source>
        <dbReference type="Proteomes" id="UP000295722"/>
    </source>
</evidence>
<sequence>MNVRFLETFVWLARLRSFRLTAERLHATQAAISSRISALEQELGVRLFERGPREATLTQDGTKALPFAEQILQLNRAMLASVGDRTKVAGLLRLGAIESVVHTWLPELLKRIREEYPNLTLELTSDTSANLASQLTSGHLDAALLTTPVTGADAANAPLGSLPMCWMASPALNLSAEPLSEAELAAFPIISFARHSPPHALLADLFAVAGETEVQINCVSSVAAIIRLVVDGFGIAVLPAAFVMHELETGQLQILKVEHRVPALPLVVSYRRTPDSLLAESIVRLARTVMLDYSLRHGPNFALVPQMAETVGSPDSNDH</sequence>
<keyword evidence="2" id="KW-0805">Transcription regulation</keyword>
<evidence type="ECO:0000256" key="4">
    <source>
        <dbReference type="ARBA" id="ARBA00023163"/>
    </source>
</evidence>
<dbReference type="CDD" id="cd05466">
    <property type="entry name" value="PBP2_LTTR_substrate"/>
    <property type="match status" value="1"/>
</dbReference>
<keyword evidence="4" id="KW-0804">Transcription</keyword>
<evidence type="ECO:0000313" key="6">
    <source>
        <dbReference type="EMBL" id="TDG17747.1"/>
    </source>
</evidence>
<dbReference type="InterPro" id="IPR005119">
    <property type="entry name" value="LysR_subst-bd"/>
</dbReference>
<dbReference type="InterPro" id="IPR036388">
    <property type="entry name" value="WH-like_DNA-bd_sf"/>
</dbReference>
<dbReference type="PANTHER" id="PTHR30126">
    <property type="entry name" value="HTH-TYPE TRANSCRIPTIONAL REGULATOR"/>
    <property type="match status" value="1"/>
</dbReference>
<dbReference type="InterPro" id="IPR000847">
    <property type="entry name" value="LysR_HTH_N"/>
</dbReference>
<proteinExistence type="inferred from homology"/>
<reference evidence="6 7" key="1">
    <citation type="submission" date="2019-03" db="EMBL/GenBank/DDBJ databases">
        <title>Paraburkholderia sp. 4M-K11, isolated from subtropical forest soil.</title>
        <authorList>
            <person name="Gao Z.-H."/>
            <person name="Qiu L.-H."/>
        </authorList>
    </citation>
    <scope>NUCLEOTIDE SEQUENCE [LARGE SCALE GENOMIC DNA]</scope>
    <source>
        <strain evidence="6 7">4M-K11</strain>
    </source>
</reference>
<dbReference type="Proteomes" id="UP000295722">
    <property type="component" value="Unassembled WGS sequence"/>
</dbReference>
<protein>
    <submittedName>
        <fullName evidence="6">LysR family transcriptional regulator</fullName>
    </submittedName>
</protein>